<evidence type="ECO:0000256" key="5">
    <source>
        <dbReference type="PIRNR" id="PIRNR038994"/>
    </source>
</evidence>
<reference evidence="7" key="1">
    <citation type="journal article" date="2018" name="Int. J. Syst. Evol. Microbiol.">
        <title>Jatrophihabitans telluris sp. nov., isolated from sediment soil of lava forest wetlands and the emended description of the genus Jatrophihabitans.</title>
        <authorList>
            <person name="Lee K.C."/>
            <person name="Suh M.K."/>
            <person name="Eom M.K."/>
            <person name="Kim K.K."/>
            <person name="Kim J.S."/>
            <person name="Kim D.S."/>
            <person name="Ko S.H."/>
            <person name="Shin Y.K."/>
            <person name="Lee J.S."/>
        </authorList>
    </citation>
    <scope>NUCLEOTIDE SEQUENCE</scope>
    <source>
        <strain evidence="7">N237</strain>
    </source>
</reference>
<proteinExistence type="inferred from homology"/>
<dbReference type="RefSeq" id="WP_249773320.1">
    <property type="nucleotide sequence ID" value="NZ_CP097332.1"/>
</dbReference>
<dbReference type="PANTHER" id="PTHR11113:SF14">
    <property type="entry name" value="N-ACETYLGLUCOSAMINE-6-PHOSPHATE DEACETYLASE"/>
    <property type="match status" value="1"/>
</dbReference>
<dbReference type="SUPFAM" id="SSF51338">
    <property type="entry name" value="Composite domain of metallo-dependent hydrolases"/>
    <property type="match status" value="1"/>
</dbReference>
<dbReference type="GO" id="GO:0008448">
    <property type="term" value="F:N-acetylglucosamine-6-phosphate deacetylase activity"/>
    <property type="evidence" value="ECO:0007669"/>
    <property type="project" value="UniProtKB-EC"/>
</dbReference>
<dbReference type="EMBL" id="CP097332">
    <property type="protein sequence ID" value="UQX89424.1"/>
    <property type="molecule type" value="Genomic_DNA"/>
</dbReference>
<evidence type="ECO:0000256" key="2">
    <source>
        <dbReference type="ARBA" id="ARBA00022723"/>
    </source>
</evidence>
<keyword evidence="3 5" id="KW-0378">Hydrolase</keyword>
<comment type="similarity">
    <text evidence="1 5">Belongs to the metallo-dependent hydrolases superfamily. NagA family.</text>
</comment>
<dbReference type="EC" id="3.5.1.25" evidence="7"/>
<accession>A0ABY4R318</accession>
<name>A0ABY4R318_9ACTN</name>
<gene>
    <name evidence="7" type="primary">nagA</name>
    <name evidence="7" type="ORF">M6D93_05315</name>
</gene>
<dbReference type="Gene3D" id="2.30.40.10">
    <property type="entry name" value="Urease, subunit C, domain 1"/>
    <property type="match status" value="1"/>
</dbReference>
<dbReference type="InterPro" id="IPR032466">
    <property type="entry name" value="Metal_Hydrolase"/>
</dbReference>
<dbReference type="SUPFAM" id="SSF51556">
    <property type="entry name" value="Metallo-dependent hydrolases"/>
    <property type="match status" value="1"/>
</dbReference>
<evidence type="ECO:0000313" key="8">
    <source>
        <dbReference type="Proteomes" id="UP001056336"/>
    </source>
</evidence>
<evidence type="ECO:0000256" key="1">
    <source>
        <dbReference type="ARBA" id="ARBA00010716"/>
    </source>
</evidence>
<dbReference type="Pfam" id="PF01979">
    <property type="entry name" value="Amidohydro_1"/>
    <property type="match status" value="1"/>
</dbReference>
<dbReference type="Proteomes" id="UP001056336">
    <property type="component" value="Chromosome"/>
</dbReference>
<keyword evidence="2" id="KW-0479">Metal-binding</keyword>
<dbReference type="PIRSF" id="PIRSF038994">
    <property type="entry name" value="NagA"/>
    <property type="match status" value="1"/>
</dbReference>
<keyword evidence="4 5" id="KW-0119">Carbohydrate metabolism</keyword>
<evidence type="ECO:0000313" key="7">
    <source>
        <dbReference type="EMBL" id="UQX89424.1"/>
    </source>
</evidence>
<protein>
    <submittedName>
        <fullName evidence="7">N-acetylglucosamine-6-phosphate deacetylase</fullName>
        <ecNumber evidence="7">3.5.1.25</ecNumber>
    </submittedName>
</protein>
<dbReference type="PANTHER" id="PTHR11113">
    <property type="entry name" value="N-ACETYLGLUCOSAMINE-6-PHOSPHATE DEACETYLASE"/>
    <property type="match status" value="1"/>
</dbReference>
<reference evidence="7" key="2">
    <citation type="submission" date="2022-05" db="EMBL/GenBank/DDBJ databases">
        <authorList>
            <person name="Kim J.-S."/>
            <person name="Lee K."/>
            <person name="Suh M."/>
            <person name="Eom M."/>
            <person name="Kim J.-S."/>
            <person name="Kim D.-S."/>
            <person name="Ko S.-H."/>
            <person name="Shin Y."/>
            <person name="Lee J.-S."/>
        </authorList>
    </citation>
    <scope>NUCLEOTIDE SEQUENCE</scope>
    <source>
        <strain evidence="7">N237</strain>
    </source>
</reference>
<organism evidence="7 8">
    <name type="scientific">Jatrophihabitans telluris</name>
    <dbReference type="NCBI Taxonomy" id="2038343"/>
    <lineage>
        <taxon>Bacteria</taxon>
        <taxon>Bacillati</taxon>
        <taxon>Actinomycetota</taxon>
        <taxon>Actinomycetes</taxon>
        <taxon>Jatrophihabitantales</taxon>
        <taxon>Jatrophihabitantaceae</taxon>
        <taxon>Jatrophihabitans</taxon>
    </lineage>
</organism>
<dbReference type="Gene3D" id="3.20.20.140">
    <property type="entry name" value="Metal-dependent hydrolases"/>
    <property type="match status" value="1"/>
</dbReference>
<dbReference type="InterPro" id="IPR003764">
    <property type="entry name" value="GlcNAc_6-P_deAcase"/>
</dbReference>
<evidence type="ECO:0000256" key="3">
    <source>
        <dbReference type="ARBA" id="ARBA00022801"/>
    </source>
</evidence>
<keyword evidence="8" id="KW-1185">Reference proteome</keyword>
<evidence type="ECO:0000256" key="4">
    <source>
        <dbReference type="ARBA" id="ARBA00023277"/>
    </source>
</evidence>
<sequence length="393" mass="40204">MNDIVLTGARVVTPEGELATGQVRVVDGRIAEVGSSSPDGGQLAAAAPSIAALAPSSGAVEVVRLHDGWIVPGFIDLHVHGGGGFDVTRGPQDMASAVAFHRAHGTTRTLVSLMAQPVEALTEQLQWVSALTADGTVGGAHLEGPFLNSTRCGAQRPENLIAPDPLVLRKLLEAGQGSVATMTVAPELPGAIELIGELVASGVRAAVGHTDASYDQAMAGFEAGASLATHLFNAMGSFSHREPGPAVAALDSGAYLEMINDGVHVHNALTRLVAGSAGDRLAFITDAISATGVGDGEYSLGDQRVLVRQGQARLPELHSLAGSTLTMDEAFRRAVLTLGMSVGQAVSATSSVPAAVLGLSGRCGAIAVGLDADLVVLDENFALRRVMIGGRWL</sequence>
<dbReference type="InterPro" id="IPR006680">
    <property type="entry name" value="Amidohydro-rel"/>
</dbReference>
<dbReference type="CDD" id="cd00854">
    <property type="entry name" value="NagA"/>
    <property type="match status" value="1"/>
</dbReference>
<evidence type="ECO:0000259" key="6">
    <source>
        <dbReference type="Pfam" id="PF01979"/>
    </source>
</evidence>
<dbReference type="InterPro" id="IPR011059">
    <property type="entry name" value="Metal-dep_hydrolase_composite"/>
</dbReference>
<feature type="domain" description="Amidohydrolase-related" evidence="6">
    <location>
        <begin position="69"/>
        <end position="392"/>
    </location>
</feature>
<dbReference type="NCBIfam" id="TIGR00221">
    <property type="entry name" value="nagA"/>
    <property type="match status" value="1"/>
</dbReference>